<organism evidence="10 11">
    <name type="scientific">Kingdonia uniflora</name>
    <dbReference type="NCBI Taxonomy" id="39325"/>
    <lineage>
        <taxon>Eukaryota</taxon>
        <taxon>Viridiplantae</taxon>
        <taxon>Streptophyta</taxon>
        <taxon>Embryophyta</taxon>
        <taxon>Tracheophyta</taxon>
        <taxon>Spermatophyta</taxon>
        <taxon>Magnoliopsida</taxon>
        <taxon>Ranunculales</taxon>
        <taxon>Circaeasteraceae</taxon>
        <taxon>Kingdonia</taxon>
    </lineage>
</organism>
<evidence type="ECO:0000256" key="8">
    <source>
        <dbReference type="RuleBase" id="RU366017"/>
    </source>
</evidence>
<dbReference type="GO" id="GO:0005737">
    <property type="term" value="C:cytoplasm"/>
    <property type="evidence" value="ECO:0007669"/>
    <property type="project" value="TreeGrafter"/>
</dbReference>
<dbReference type="EC" id="2.4.1.-" evidence="8"/>
<proteinExistence type="inferred from homology"/>
<keyword evidence="3 8" id="KW-0328">Glycosyltransferase</keyword>
<dbReference type="Pfam" id="PF01697">
    <property type="entry name" value="Glyco_transf_92"/>
    <property type="match status" value="1"/>
</dbReference>
<feature type="region of interest" description="Disordered" evidence="9">
    <location>
        <begin position="1"/>
        <end position="20"/>
    </location>
</feature>
<evidence type="ECO:0000256" key="4">
    <source>
        <dbReference type="ARBA" id="ARBA00022679"/>
    </source>
</evidence>
<keyword evidence="6 8" id="KW-1133">Transmembrane helix</keyword>
<evidence type="ECO:0000256" key="1">
    <source>
        <dbReference type="ARBA" id="ARBA00004167"/>
    </source>
</evidence>
<keyword evidence="5 8" id="KW-0812">Transmembrane</keyword>
<evidence type="ECO:0000256" key="2">
    <source>
        <dbReference type="ARBA" id="ARBA00007647"/>
    </source>
</evidence>
<evidence type="ECO:0000256" key="7">
    <source>
        <dbReference type="ARBA" id="ARBA00023136"/>
    </source>
</evidence>
<accession>A0A7J7M5G5</accession>
<evidence type="ECO:0000256" key="3">
    <source>
        <dbReference type="ARBA" id="ARBA00022676"/>
    </source>
</evidence>
<dbReference type="OrthoDB" id="2526284at2759"/>
<protein>
    <recommendedName>
        <fullName evidence="8">Glycosyltransferase family 92 protein</fullName>
        <ecNumber evidence="8">2.4.1.-</ecNumber>
    </recommendedName>
</protein>
<dbReference type="SUPFAM" id="SSF53448">
    <property type="entry name" value="Nucleotide-diphospho-sugar transferases"/>
    <property type="match status" value="1"/>
</dbReference>
<feature type="compositionally biased region" description="Basic residues" evidence="9">
    <location>
        <begin position="1"/>
        <end position="13"/>
    </location>
</feature>
<dbReference type="EMBL" id="JACGCM010001761">
    <property type="protein sequence ID" value="KAF6150106.1"/>
    <property type="molecule type" value="Genomic_DNA"/>
</dbReference>
<dbReference type="GO" id="GO:0016020">
    <property type="term" value="C:membrane"/>
    <property type="evidence" value="ECO:0007669"/>
    <property type="project" value="UniProtKB-SubCell"/>
</dbReference>
<keyword evidence="4 8" id="KW-0808">Transferase</keyword>
<evidence type="ECO:0000256" key="9">
    <source>
        <dbReference type="SAM" id="MobiDB-lite"/>
    </source>
</evidence>
<comment type="subcellular location">
    <subcellularLocation>
        <location evidence="1">Membrane</location>
        <topology evidence="1">Single-pass membrane protein</topology>
    </subcellularLocation>
</comment>
<evidence type="ECO:0000256" key="5">
    <source>
        <dbReference type="ARBA" id="ARBA00022692"/>
    </source>
</evidence>
<evidence type="ECO:0000313" key="10">
    <source>
        <dbReference type="EMBL" id="KAF6150106.1"/>
    </source>
</evidence>
<dbReference type="InterPro" id="IPR008166">
    <property type="entry name" value="Glyco_transf_92"/>
</dbReference>
<evidence type="ECO:0000256" key="6">
    <source>
        <dbReference type="ARBA" id="ARBA00022989"/>
    </source>
</evidence>
<dbReference type="PANTHER" id="PTHR21461:SF16">
    <property type="entry name" value="GLYCOSYLTRANSFERASE FAMILY 92 PROTEIN RCOM_0530710"/>
    <property type="match status" value="1"/>
</dbReference>
<comment type="similarity">
    <text evidence="2 8">Belongs to the glycosyltransferase 92 family.</text>
</comment>
<dbReference type="AlphaFoldDB" id="A0A7J7M5G5"/>
<keyword evidence="11" id="KW-1185">Reference proteome</keyword>
<comment type="caution">
    <text evidence="10">The sequence shown here is derived from an EMBL/GenBank/DDBJ whole genome shotgun (WGS) entry which is preliminary data.</text>
</comment>
<dbReference type="PANTHER" id="PTHR21461">
    <property type="entry name" value="GLYCOSYLTRANSFERASE FAMILY 92 PROTEIN"/>
    <property type="match status" value="1"/>
</dbReference>
<keyword evidence="7 8" id="KW-0472">Membrane</keyword>
<dbReference type="Proteomes" id="UP000541444">
    <property type="component" value="Unassembled WGS sequence"/>
</dbReference>
<dbReference type="GO" id="GO:0016757">
    <property type="term" value="F:glycosyltransferase activity"/>
    <property type="evidence" value="ECO:0007669"/>
    <property type="project" value="UniProtKB-UniRule"/>
</dbReference>
<gene>
    <name evidence="10" type="ORF">GIB67_035716</name>
</gene>
<sequence>MQSGQRRKRKRFPKSSNSTTPCCCHCSRWWILLLLIPLLLAFFFFVNHSSIGFKPNLIVRRLSNSFSASSNDDSDYSGSRITSLRVLGRVLFPDHVLLLISEGNPYKEFDCVYHKEHSSNTSGAGVVAVPVLSVDDYDEVYSIARCPVPPSNYSVGLRRGGYELRMVDRGMSSWETVAYAAVLDGETAVVFVKGLNLRPDRVSDPTQFSCHFNWGDFDISTSSSTNKYALTTRAVTAAQEIVRCALPLGLQKYPEKAHGVRVSVRVISVLKGRRRPAAIHQPPLPSVAKLSHSSFEEKEKIRKGKYELCVCSMVWNQASSLREWIVYHSWIGVERWFIYDNNSDDDIKKVIDEIKEVNYNVTRHVWPWIKTQEAGFSHCALRARDECEWVAFMDVDEFFYFPFPTARNIRKTSKSELLYPGRNSLRTVVSNFSSSTTVGEIRTVCHSFGPSGLCTIPSQGVTAGYTCRLQSPERHKSIIRPHALDNTLLNVVHHFHLKNGYQYLNLPQNTAVINHYKYQVWDAFRAKFYRRVATYVTDWQENQNEGSKDRAPGLGTEAIEPTNWSLQFCEVWDTGLRDFVMGNLVDSSTGLLPWDKSVI</sequence>
<dbReference type="InterPro" id="IPR029044">
    <property type="entry name" value="Nucleotide-diphossugar_trans"/>
</dbReference>
<evidence type="ECO:0000313" key="11">
    <source>
        <dbReference type="Proteomes" id="UP000541444"/>
    </source>
</evidence>
<name>A0A7J7M5G5_9MAGN</name>
<reference evidence="10 11" key="1">
    <citation type="journal article" date="2020" name="IScience">
        <title>Genome Sequencing of the Endangered Kingdonia uniflora (Circaeasteraceae, Ranunculales) Reveals Potential Mechanisms of Evolutionary Specialization.</title>
        <authorList>
            <person name="Sun Y."/>
            <person name="Deng T."/>
            <person name="Zhang A."/>
            <person name="Moore M.J."/>
            <person name="Landis J.B."/>
            <person name="Lin N."/>
            <person name="Zhang H."/>
            <person name="Zhang X."/>
            <person name="Huang J."/>
            <person name="Zhang X."/>
            <person name="Sun H."/>
            <person name="Wang H."/>
        </authorList>
    </citation>
    <scope>NUCLEOTIDE SEQUENCE [LARGE SCALE GENOMIC DNA]</scope>
    <source>
        <strain evidence="10">TB1705</strain>
        <tissue evidence="10">Leaf</tissue>
    </source>
</reference>
<feature type="transmembrane region" description="Helical" evidence="8">
    <location>
        <begin position="29"/>
        <end position="46"/>
    </location>
</feature>